<evidence type="ECO:0000313" key="2">
    <source>
        <dbReference type="Proteomes" id="UP000198916"/>
    </source>
</evidence>
<keyword evidence="2" id="KW-1185">Reference proteome</keyword>
<evidence type="ECO:0008006" key="3">
    <source>
        <dbReference type="Google" id="ProtNLM"/>
    </source>
</evidence>
<name>A0A1H7TQN3_9SPHI</name>
<dbReference type="Gene3D" id="3.30.420.260">
    <property type="match status" value="1"/>
</dbReference>
<dbReference type="Gene3D" id="3.30.420.250">
    <property type="match status" value="1"/>
</dbReference>
<dbReference type="EMBL" id="FNZR01000012">
    <property type="protein sequence ID" value="SEL86789.1"/>
    <property type="molecule type" value="Genomic_DNA"/>
</dbReference>
<dbReference type="Pfam" id="PF12864">
    <property type="entry name" value="DUF3822"/>
    <property type="match status" value="1"/>
</dbReference>
<dbReference type="STRING" id="332977.SAMN05421740_11212"/>
<sequence>MTYTSEDFDRHRAGDYTLLARISRDEHALAVLDNDRHLSFITAYDPADARQDVLDILELDFGAVKLAIADGAYSFVPAEVFDESLLQTYRRYLPDDGLTATSVSDLPALGITLLHQVGRMGLERFTTRFPNLSIYPLVQPLLVAMAGYTMQAPGPLVIINKQASSVSIAILDSGRFVYGNDFEVFNPDDFNYYLLAILTNGGLIDKRPLCCLSGNIAADGEFHRRVAKYSDQVVFADCGQLTGIAIPQTLQLEQHQYLTLLGLHLCG</sequence>
<accession>A0A1H7TQN3</accession>
<dbReference type="InterPro" id="IPR024213">
    <property type="entry name" value="DUF3822"/>
</dbReference>
<proteinExistence type="predicted"/>
<dbReference type="CDD" id="cd24013">
    <property type="entry name" value="ASKHA_ATPase_BT3980-like"/>
    <property type="match status" value="1"/>
</dbReference>
<dbReference type="OrthoDB" id="713305at2"/>
<dbReference type="Proteomes" id="UP000198916">
    <property type="component" value="Unassembled WGS sequence"/>
</dbReference>
<organism evidence="1 2">
    <name type="scientific">Parapedobacter koreensis</name>
    <dbReference type="NCBI Taxonomy" id="332977"/>
    <lineage>
        <taxon>Bacteria</taxon>
        <taxon>Pseudomonadati</taxon>
        <taxon>Bacteroidota</taxon>
        <taxon>Sphingobacteriia</taxon>
        <taxon>Sphingobacteriales</taxon>
        <taxon>Sphingobacteriaceae</taxon>
        <taxon>Parapedobacter</taxon>
    </lineage>
</organism>
<gene>
    <name evidence="1" type="ORF">SAMN05421740_11212</name>
</gene>
<evidence type="ECO:0000313" key="1">
    <source>
        <dbReference type="EMBL" id="SEL86789.1"/>
    </source>
</evidence>
<protein>
    <recommendedName>
        <fullName evidence="3">DUF3822 family protein</fullName>
    </recommendedName>
</protein>
<reference evidence="2" key="1">
    <citation type="submission" date="2016-10" db="EMBL/GenBank/DDBJ databases">
        <authorList>
            <person name="Varghese N."/>
            <person name="Submissions S."/>
        </authorList>
    </citation>
    <scope>NUCLEOTIDE SEQUENCE [LARGE SCALE GENOMIC DNA]</scope>
    <source>
        <strain evidence="2">Jip14</strain>
    </source>
</reference>
<dbReference type="AlphaFoldDB" id="A0A1H7TQN3"/>
<dbReference type="RefSeq" id="WP_090608804.1">
    <property type="nucleotide sequence ID" value="NZ_FNZR01000012.1"/>
</dbReference>